<dbReference type="InterPro" id="IPR036291">
    <property type="entry name" value="NAD(P)-bd_dom_sf"/>
</dbReference>
<gene>
    <name evidence="2" type="ORF">SAMN05661003_1243</name>
</gene>
<dbReference type="PANTHER" id="PTHR43245">
    <property type="entry name" value="BIFUNCTIONAL POLYMYXIN RESISTANCE PROTEIN ARNA"/>
    <property type="match status" value="1"/>
</dbReference>
<accession>A0A1G7EW55</accession>
<keyword evidence="3" id="KW-1185">Reference proteome</keyword>
<dbReference type="SUPFAM" id="SSF51735">
    <property type="entry name" value="NAD(P)-binding Rossmann-fold domains"/>
    <property type="match status" value="1"/>
</dbReference>
<name>A0A1G7EW55_9BACT</name>
<evidence type="ECO:0000313" key="3">
    <source>
        <dbReference type="Proteomes" id="UP000243205"/>
    </source>
</evidence>
<dbReference type="InterPro" id="IPR001509">
    <property type="entry name" value="Epimerase_deHydtase"/>
</dbReference>
<dbReference type="Pfam" id="PF01370">
    <property type="entry name" value="Epimerase"/>
    <property type="match status" value="1"/>
</dbReference>
<evidence type="ECO:0000313" key="2">
    <source>
        <dbReference type="EMBL" id="SDE67842.1"/>
    </source>
</evidence>
<evidence type="ECO:0000259" key="1">
    <source>
        <dbReference type="Pfam" id="PF01370"/>
    </source>
</evidence>
<dbReference type="Gene3D" id="3.40.50.720">
    <property type="entry name" value="NAD(P)-binding Rossmann-like Domain"/>
    <property type="match status" value="1"/>
</dbReference>
<dbReference type="PANTHER" id="PTHR43245:SF58">
    <property type="entry name" value="BLL5923 PROTEIN"/>
    <property type="match status" value="1"/>
</dbReference>
<proteinExistence type="predicted"/>
<dbReference type="STRING" id="57664.SAMN05661003_1243"/>
<dbReference type="OrthoDB" id="9804595at2"/>
<protein>
    <submittedName>
        <fullName evidence="2">UDP-glucose 4-epimerase</fullName>
    </submittedName>
</protein>
<dbReference type="RefSeq" id="WP_092080606.1">
    <property type="nucleotide sequence ID" value="NZ_FNAQ01000024.1"/>
</dbReference>
<dbReference type="EMBL" id="FNAQ01000024">
    <property type="protein sequence ID" value="SDE67842.1"/>
    <property type="molecule type" value="Genomic_DNA"/>
</dbReference>
<reference evidence="3" key="1">
    <citation type="submission" date="2016-10" db="EMBL/GenBank/DDBJ databases">
        <authorList>
            <person name="Varghese N."/>
            <person name="Submissions S."/>
        </authorList>
    </citation>
    <scope>NUCLEOTIDE SEQUENCE [LARGE SCALE GENOMIC DNA]</scope>
    <source>
        <strain evidence="3">DSM 8987</strain>
    </source>
</reference>
<organism evidence="2 3">
    <name type="scientific">Desulfuromonas thiophila</name>
    <dbReference type="NCBI Taxonomy" id="57664"/>
    <lineage>
        <taxon>Bacteria</taxon>
        <taxon>Pseudomonadati</taxon>
        <taxon>Thermodesulfobacteriota</taxon>
        <taxon>Desulfuromonadia</taxon>
        <taxon>Desulfuromonadales</taxon>
        <taxon>Desulfuromonadaceae</taxon>
        <taxon>Desulfuromonas</taxon>
    </lineage>
</organism>
<feature type="domain" description="NAD-dependent epimerase/dehydratase" evidence="1">
    <location>
        <begin position="10"/>
        <end position="161"/>
    </location>
</feature>
<dbReference type="AlphaFoldDB" id="A0A1G7EW55"/>
<sequence length="299" mass="32834">MKLQKPSGRILIAGAGGGIGTALCQHLRTCGMETVALRRDRNDRYALQEATAKNSLVCCAGIAHRKASIEAYQRSNIATPLCLARQASRVGVKRLIFLSSIKAVGISAEQAGLETPPRRIDPYSWSKRRAELLLEQHCRANGLELVVLRPALVCSPQVRGNLRLLLQGLTWGLPLPLLPRQAPKPLIGIDNLVSAIHYCLICDSRLIQESPFILYDEPPLSLAQLYEELSRQLRRRPQVLPLPDGLATWLTHLPAGLIQGLSPLLQQPPPPRIAPPGWQPPLGLAQGLERMVEGFRQTG</sequence>
<dbReference type="Proteomes" id="UP000243205">
    <property type="component" value="Unassembled WGS sequence"/>
</dbReference>
<dbReference type="InterPro" id="IPR050177">
    <property type="entry name" value="Lipid_A_modif_metabolic_enz"/>
</dbReference>